<accession>A0A2T0M6Z7</accession>
<organism evidence="2 3">
    <name type="scientific">Flagellimonas meridianipacifica</name>
    <dbReference type="NCBI Taxonomy" id="1080225"/>
    <lineage>
        <taxon>Bacteria</taxon>
        <taxon>Pseudomonadati</taxon>
        <taxon>Bacteroidota</taxon>
        <taxon>Flavobacteriia</taxon>
        <taxon>Flavobacteriales</taxon>
        <taxon>Flavobacteriaceae</taxon>
        <taxon>Flagellimonas</taxon>
    </lineage>
</organism>
<gene>
    <name evidence="2" type="ORF">CLV81_4142</name>
</gene>
<dbReference type="OrthoDB" id="1147155at2"/>
<dbReference type="EMBL" id="PVYX01000003">
    <property type="protein sequence ID" value="PRX53233.1"/>
    <property type="molecule type" value="Genomic_DNA"/>
</dbReference>
<evidence type="ECO:0000256" key="1">
    <source>
        <dbReference type="SAM" id="Coils"/>
    </source>
</evidence>
<reference evidence="2 3" key="1">
    <citation type="submission" date="2018-03" db="EMBL/GenBank/DDBJ databases">
        <title>Genomic Encyclopedia of Archaeal and Bacterial Type Strains, Phase II (KMG-II): from individual species to whole genera.</title>
        <authorList>
            <person name="Goeker M."/>
        </authorList>
    </citation>
    <scope>NUCLEOTIDE SEQUENCE [LARGE SCALE GENOMIC DNA]</scope>
    <source>
        <strain evidence="2 3">DSM 25027</strain>
    </source>
</reference>
<keyword evidence="1" id="KW-0175">Coiled coil</keyword>
<name>A0A2T0M6Z7_9FLAO</name>
<feature type="coiled-coil region" evidence="1">
    <location>
        <begin position="158"/>
        <end position="185"/>
    </location>
</feature>
<dbReference type="RefSeq" id="WP_146129953.1">
    <property type="nucleotide sequence ID" value="NZ_PVYX01000003.1"/>
</dbReference>
<dbReference type="Proteomes" id="UP000237640">
    <property type="component" value="Unassembled WGS sequence"/>
</dbReference>
<keyword evidence="3" id="KW-1185">Reference proteome</keyword>
<dbReference type="AlphaFoldDB" id="A0A2T0M6Z7"/>
<comment type="caution">
    <text evidence="2">The sequence shown here is derived from an EMBL/GenBank/DDBJ whole genome shotgun (WGS) entry which is preliminary data.</text>
</comment>
<evidence type="ECO:0008006" key="4">
    <source>
        <dbReference type="Google" id="ProtNLM"/>
    </source>
</evidence>
<evidence type="ECO:0000313" key="2">
    <source>
        <dbReference type="EMBL" id="PRX53233.1"/>
    </source>
</evidence>
<protein>
    <recommendedName>
        <fullName evidence="4">YD repeat-containing protein</fullName>
    </recommendedName>
</protein>
<evidence type="ECO:0000313" key="3">
    <source>
        <dbReference type="Proteomes" id="UP000237640"/>
    </source>
</evidence>
<proteinExistence type="predicted"/>
<sequence>MNQKIHFIVLLFAMFIFSSPSYSQKVARNKIPVSYVQKPLKPLGKGVKQYALKFTNTTGITNITQESISQSVQLEGFEYNQGAPTVIEVYLKGSKISVKPELDKSAGSPQQKYYRNVARVELDASVRFYDREEKVSFYKQSFTNNSDFVFQVSSKSLFTTEEQAKADLSNEKEKLEKELSSKLATDFPIYLNNYLNEQHGYVKLEQTFPVASMKSKSHDYAELDKIQSTYEDAIADYNKNGLTPGVQNIIEECINVWKTSAGQLDTKNKKAKINTKNVGAIYLNLALAYTWLEDFEQASTYLELSNASKGNAFWKSQSTKLIERLKKGHEQNQLLETGNLEIATSFEGKKSSNEASKTAANQTWRLKSKRKLTPSGRTNFNYSYSYSKDNLETYVSGSLTIKYVYDNSNNTISRHSVSRGGELKSANKTFVFNNGNPTNIVFRKNFIDYDITMTYSDKGSWLGFTNSKNDHALDITYENDMVSSAILIFPIIGAQKESYKKFEYTFNWNNNHLETANIKELPFNNSDENSGNSKGLTVEYSYNSANQITEIKGLPLFRYTFTYDENGNIAERIEHVGNDHFVYEWEKGESNTLPLLEDYFSIYKNPLVLPFSL</sequence>